<dbReference type="EMBL" id="BLXT01005012">
    <property type="protein sequence ID" value="GFO19081.1"/>
    <property type="molecule type" value="Genomic_DNA"/>
</dbReference>
<protein>
    <submittedName>
        <fullName evidence="1">Uncharacterized protein</fullName>
    </submittedName>
</protein>
<organism evidence="1 2">
    <name type="scientific">Plakobranchus ocellatus</name>
    <dbReference type="NCBI Taxonomy" id="259542"/>
    <lineage>
        <taxon>Eukaryota</taxon>
        <taxon>Metazoa</taxon>
        <taxon>Spiralia</taxon>
        <taxon>Lophotrochozoa</taxon>
        <taxon>Mollusca</taxon>
        <taxon>Gastropoda</taxon>
        <taxon>Heterobranchia</taxon>
        <taxon>Euthyneura</taxon>
        <taxon>Panpulmonata</taxon>
        <taxon>Sacoglossa</taxon>
        <taxon>Placobranchoidea</taxon>
        <taxon>Plakobranchidae</taxon>
        <taxon>Plakobranchus</taxon>
    </lineage>
</organism>
<evidence type="ECO:0000313" key="2">
    <source>
        <dbReference type="Proteomes" id="UP000735302"/>
    </source>
</evidence>
<sequence>MVNNRLTDFCLTVGTGGFYDVRYSSRSGGLFTNSTGCWRKTKYVQARSQDLPLCLMSAGGETRTRDKRIHTVLRVDSLATVPPTSPAKPEET</sequence>
<dbReference type="AlphaFoldDB" id="A0AAV4BJG7"/>
<evidence type="ECO:0000313" key="1">
    <source>
        <dbReference type="EMBL" id="GFO19081.1"/>
    </source>
</evidence>
<dbReference type="Proteomes" id="UP000735302">
    <property type="component" value="Unassembled WGS sequence"/>
</dbReference>
<proteinExistence type="predicted"/>
<keyword evidence="2" id="KW-1185">Reference proteome</keyword>
<gene>
    <name evidence="1" type="ORF">PoB_004558600</name>
</gene>
<accession>A0AAV4BJG7</accession>
<comment type="caution">
    <text evidence="1">The sequence shown here is derived from an EMBL/GenBank/DDBJ whole genome shotgun (WGS) entry which is preliminary data.</text>
</comment>
<reference evidence="1 2" key="1">
    <citation type="journal article" date="2021" name="Elife">
        <title>Chloroplast acquisition without the gene transfer in kleptoplastic sea slugs, Plakobranchus ocellatus.</title>
        <authorList>
            <person name="Maeda T."/>
            <person name="Takahashi S."/>
            <person name="Yoshida T."/>
            <person name="Shimamura S."/>
            <person name="Takaki Y."/>
            <person name="Nagai Y."/>
            <person name="Toyoda A."/>
            <person name="Suzuki Y."/>
            <person name="Arimoto A."/>
            <person name="Ishii H."/>
            <person name="Satoh N."/>
            <person name="Nishiyama T."/>
            <person name="Hasebe M."/>
            <person name="Maruyama T."/>
            <person name="Minagawa J."/>
            <person name="Obokata J."/>
            <person name="Shigenobu S."/>
        </authorList>
    </citation>
    <scope>NUCLEOTIDE SEQUENCE [LARGE SCALE GENOMIC DNA]</scope>
</reference>
<name>A0AAV4BJG7_9GAST</name>